<dbReference type="InterPro" id="IPR053154">
    <property type="entry name" value="c-di-AMP_regulator"/>
</dbReference>
<keyword evidence="1" id="KW-0472">Membrane</keyword>
<gene>
    <name evidence="2" type="ORF">EGM88_06570</name>
</gene>
<evidence type="ECO:0000313" key="2">
    <source>
        <dbReference type="EMBL" id="RPD98847.1"/>
    </source>
</evidence>
<proteinExistence type="predicted"/>
<organism evidence="2 3">
    <name type="scientific">Aureibaculum marinum</name>
    <dbReference type="NCBI Taxonomy" id="2487930"/>
    <lineage>
        <taxon>Bacteria</taxon>
        <taxon>Pseudomonadati</taxon>
        <taxon>Bacteroidota</taxon>
        <taxon>Flavobacteriia</taxon>
        <taxon>Flavobacteriales</taxon>
        <taxon>Flavobacteriaceae</taxon>
        <taxon>Aureibaculum</taxon>
    </lineage>
</organism>
<dbReference type="Pfam" id="PF07949">
    <property type="entry name" value="YbbR"/>
    <property type="match status" value="1"/>
</dbReference>
<name>A0A3N4NVV1_9FLAO</name>
<dbReference type="RefSeq" id="WP_123897164.1">
    <property type="nucleotide sequence ID" value="NZ_RPFJ01000006.1"/>
</dbReference>
<dbReference type="Gene3D" id="2.170.120.40">
    <property type="entry name" value="YbbR-like domain"/>
    <property type="match status" value="1"/>
</dbReference>
<keyword evidence="3" id="KW-1185">Reference proteome</keyword>
<sequence>MAVKENKTPIKIKNAKKTKMILGFLILSFLFWILIKLSKEYIDVIPVKVDYYNLPEGKMLQKEPQKEVFLTIKTYGFDLIKYHFFKRNVKVDLKSIKPKSKHIYYQTSQELMTEIKSQLLSDVEVFSVKPDTLFYNIGQSTTKTVKIEPNIHIAYQSGYNLFGDLKIEPSEITISGPEILIDSIKKITTTKTELKNVNSNFEVMAPLLQLASNSKVRYSADKIKISGVVEKFTEAKFSIPITIENLPKQFNITTFPEQVEIIFQVSISDYNKINKNDFKISCDYERSVKDDLNYLIPKVVLKPSYITNIRIVPNQIDYLIKQ</sequence>
<keyword evidence="1" id="KW-1133">Transmembrane helix</keyword>
<dbReference type="Proteomes" id="UP000270856">
    <property type="component" value="Unassembled WGS sequence"/>
</dbReference>
<feature type="transmembrane region" description="Helical" evidence="1">
    <location>
        <begin position="20"/>
        <end position="38"/>
    </location>
</feature>
<dbReference type="OrthoDB" id="1150187at2"/>
<dbReference type="AlphaFoldDB" id="A0A3N4NVV1"/>
<accession>A0A3N4NVV1</accession>
<dbReference type="PANTHER" id="PTHR37804:SF1">
    <property type="entry name" value="CDAA REGULATORY PROTEIN CDAR"/>
    <property type="match status" value="1"/>
</dbReference>
<comment type="caution">
    <text evidence="2">The sequence shown here is derived from an EMBL/GenBank/DDBJ whole genome shotgun (WGS) entry which is preliminary data.</text>
</comment>
<keyword evidence="1" id="KW-0812">Transmembrane</keyword>
<protein>
    <submittedName>
        <fullName evidence="2">YbbR-like domain-containing protein</fullName>
    </submittedName>
</protein>
<dbReference type="InterPro" id="IPR012505">
    <property type="entry name" value="YbbR"/>
</dbReference>
<reference evidence="2 3" key="1">
    <citation type="submission" date="2018-11" db="EMBL/GenBank/DDBJ databases">
        <title>Aureibaculum marinum gen. nov., sp. nov., a member of the family Flavobacteriaceae isolated from the Bohai Sea.</title>
        <authorList>
            <person name="Ji X."/>
        </authorList>
    </citation>
    <scope>NUCLEOTIDE SEQUENCE [LARGE SCALE GENOMIC DNA]</scope>
    <source>
        <strain evidence="2 3">BH-SD17</strain>
    </source>
</reference>
<dbReference type="EMBL" id="RPFJ01000006">
    <property type="protein sequence ID" value="RPD98847.1"/>
    <property type="molecule type" value="Genomic_DNA"/>
</dbReference>
<dbReference type="PANTHER" id="PTHR37804">
    <property type="entry name" value="CDAA REGULATORY PROTEIN CDAR"/>
    <property type="match status" value="1"/>
</dbReference>
<evidence type="ECO:0000256" key="1">
    <source>
        <dbReference type="SAM" id="Phobius"/>
    </source>
</evidence>
<evidence type="ECO:0000313" key="3">
    <source>
        <dbReference type="Proteomes" id="UP000270856"/>
    </source>
</evidence>